<dbReference type="SUPFAM" id="SSF69255">
    <property type="entry name" value="gp5 N-terminal domain-like"/>
    <property type="match status" value="1"/>
</dbReference>
<organism evidence="3 4">
    <name type="scientific">Vibrio harveyi</name>
    <name type="common">Beneckea harveyi</name>
    <dbReference type="NCBI Taxonomy" id="669"/>
    <lineage>
        <taxon>Bacteria</taxon>
        <taxon>Pseudomonadati</taxon>
        <taxon>Pseudomonadota</taxon>
        <taxon>Gammaproteobacteria</taxon>
        <taxon>Vibrionales</taxon>
        <taxon>Vibrionaceae</taxon>
        <taxon>Vibrio</taxon>
    </lineage>
</organism>
<evidence type="ECO:0000313" key="3">
    <source>
        <dbReference type="EMBL" id="RIW17898.1"/>
    </source>
</evidence>
<evidence type="ECO:0000313" key="4">
    <source>
        <dbReference type="Proteomes" id="UP000253437"/>
    </source>
</evidence>
<reference evidence="3 4" key="1">
    <citation type="submission" date="2018-08" db="EMBL/GenBank/DDBJ databases">
        <title>Vibrio harveyi strains pathogenic to white snook Centropomus viridis Lockington (1877) and potential probiotic bacteria.</title>
        <authorList>
            <person name="Soto-Rodriguez S."/>
            <person name="Gomez-Gil B."/>
            <person name="Lozano-Olvera R."/>
        </authorList>
    </citation>
    <scope>NUCLEOTIDE SEQUENCE [LARGE SCALE GENOMIC DNA]</scope>
    <source>
        <strain evidence="3 4">CAIM 1508</strain>
    </source>
</reference>
<accession>A0A8B3DTQ1</accession>
<dbReference type="Pfam" id="PF04717">
    <property type="entry name" value="Phage_base_V"/>
    <property type="match status" value="1"/>
</dbReference>
<dbReference type="AlphaFoldDB" id="A0A8B3DTQ1"/>
<proteinExistence type="predicted"/>
<dbReference type="SUPFAM" id="SSF69349">
    <property type="entry name" value="Phage fibre proteins"/>
    <property type="match status" value="1"/>
</dbReference>
<dbReference type="Gene3D" id="2.40.50.260">
    <property type="entry name" value="Nucleic acid-binding protein domain"/>
    <property type="match status" value="1"/>
</dbReference>
<feature type="domain" description="Gp5/Type VI secretion system Vgr protein OB-fold" evidence="2">
    <location>
        <begin position="21"/>
        <end position="100"/>
    </location>
</feature>
<name>A0A8B3DTQ1_VIBHA</name>
<gene>
    <name evidence="3" type="ORF">DS957_003790</name>
</gene>
<protein>
    <recommendedName>
        <fullName evidence="2">Gp5/Type VI secretion system Vgr protein OB-fold domain-containing protein</fullName>
    </recommendedName>
</protein>
<comment type="caution">
    <text evidence="3">The sequence shown here is derived from an EMBL/GenBank/DDBJ whole genome shotgun (WGS) entry which is preliminary data.</text>
</comment>
<dbReference type="Proteomes" id="UP000253437">
    <property type="component" value="Unassembled WGS sequence"/>
</dbReference>
<evidence type="ECO:0000259" key="2">
    <source>
        <dbReference type="Pfam" id="PF04717"/>
    </source>
</evidence>
<sequence length="261" mass="28940">MSEQLDQQKRTNTSNKLYGRYRAAVVNTVHPDALYMVTVRVLDLWEAIPDEDLPYAEFLLPLGAKPSHGHAVPVETDDLVWVEFPRNGDTRYPLITGSVYHAPRYESNLPDDVNNKPYQHKRSSGEPTPEAYDRKDDLYERWGLREQKSHTGGWQITHVASGTAIEITPDGQCVIHTEGDQWRSATGNLTEQFDGDVKLNVGGGQTITINKDSILKAKNIIETADMIRMNGGKGVVTGECICAFTGKPHSDMSACVTAGKN</sequence>
<dbReference type="InterPro" id="IPR006531">
    <property type="entry name" value="Gp5/Vgr_OB"/>
</dbReference>
<feature type="region of interest" description="Disordered" evidence="1">
    <location>
        <begin position="106"/>
        <end position="134"/>
    </location>
</feature>
<dbReference type="EMBL" id="QOUW02000007">
    <property type="protein sequence ID" value="RIW17898.1"/>
    <property type="molecule type" value="Genomic_DNA"/>
</dbReference>
<evidence type="ECO:0000256" key="1">
    <source>
        <dbReference type="SAM" id="MobiDB-lite"/>
    </source>
</evidence>
<dbReference type="RefSeq" id="WP_114091706.1">
    <property type="nucleotide sequence ID" value="NZ_QOUW02000007.1"/>
</dbReference>